<gene>
    <name evidence="2" type="ORF">H6G92_28045</name>
</gene>
<evidence type="ECO:0000313" key="2">
    <source>
        <dbReference type="EMBL" id="MBD2650012.1"/>
    </source>
</evidence>
<dbReference type="Gene3D" id="3.40.50.12230">
    <property type="match status" value="1"/>
</dbReference>
<dbReference type="RefSeq" id="WP_190898756.1">
    <property type="nucleotide sequence ID" value="NZ_JACJTD010000048.1"/>
</dbReference>
<sequence length="241" mass="27905">MIYKTITDHQPTTINTSTQQDIDNNILKPMVEATQGLGNCFNPTSSKVAEKILFIGDRSNWSDLANQFIQEVFSDVETIFWNRGEAYPSKLELWEGDRIFSFKSDLILPNYVLKKSQKSAINFHPAPPKYRGIGGYNYALYNGESMFGVTCHHMVEQVDFGRIIKVLYFPILNSEKASYLKLRAGAFCLTLMYEIIIQYILGKNNLPESQETWGEKLYTYKSLEKFINQFRSKKLWHHCIL</sequence>
<evidence type="ECO:0000313" key="3">
    <source>
        <dbReference type="Proteomes" id="UP000643580"/>
    </source>
</evidence>
<keyword evidence="3" id="KW-1185">Reference proteome</keyword>
<accession>A0ABR8IGP9</accession>
<comment type="caution">
    <text evidence="2">The sequence shown here is derived from an EMBL/GenBank/DDBJ whole genome shotgun (WGS) entry which is preliminary data.</text>
</comment>
<reference evidence="2 3" key="1">
    <citation type="journal article" date="2020" name="ISME J.">
        <title>Comparative genomics reveals insights into cyanobacterial evolution and habitat adaptation.</title>
        <authorList>
            <person name="Chen M.Y."/>
            <person name="Teng W.K."/>
            <person name="Zhao L."/>
            <person name="Hu C.X."/>
            <person name="Zhou Y.K."/>
            <person name="Han B.P."/>
            <person name="Song L.R."/>
            <person name="Shu W.S."/>
        </authorList>
    </citation>
    <scope>NUCLEOTIDE SEQUENCE [LARGE SCALE GENOMIC DNA]</scope>
    <source>
        <strain evidence="2 3">FACHB-393</strain>
    </source>
</reference>
<dbReference type="EMBL" id="JACJTD010000048">
    <property type="protein sequence ID" value="MBD2650012.1"/>
    <property type="molecule type" value="Genomic_DNA"/>
</dbReference>
<proteinExistence type="predicted"/>
<dbReference type="InterPro" id="IPR036477">
    <property type="entry name" value="Formyl_transf_N_sf"/>
</dbReference>
<dbReference type="Pfam" id="PF00551">
    <property type="entry name" value="Formyl_trans_N"/>
    <property type="match status" value="1"/>
</dbReference>
<name>A0ABR8IGP9_9NOSO</name>
<protein>
    <recommendedName>
        <fullName evidence="1">Formyl transferase N-terminal domain-containing protein</fullName>
    </recommendedName>
</protein>
<dbReference type="Proteomes" id="UP000643580">
    <property type="component" value="Unassembled WGS sequence"/>
</dbReference>
<dbReference type="InterPro" id="IPR002376">
    <property type="entry name" value="Formyl_transf_N"/>
</dbReference>
<dbReference type="SUPFAM" id="SSF53328">
    <property type="entry name" value="Formyltransferase"/>
    <property type="match status" value="1"/>
</dbReference>
<organism evidence="2 3">
    <name type="scientific">Nostoc foliaceum FACHB-393</name>
    <dbReference type="NCBI Taxonomy" id="2692915"/>
    <lineage>
        <taxon>Bacteria</taxon>
        <taxon>Bacillati</taxon>
        <taxon>Cyanobacteriota</taxon>
        <taxon>Cyanophyceae</taxon>
        <taxon>Nostocales</taxon>
        <taxon>Nostocaceae</taxon>
        <taxon>Nostoc</taxon>
        <taxon>Nostoc foliaceum</taxon>
    </lineage>
</organism>
<evidence type="ECO:0000259" key="1">
    <source>
        <dbReference type="Pfam" id="PF00551"/>
    </source>
</evidence>
<feature type="domain" description="Formyl transferase N-terminal" evidence="1">
    <location>
        <begin position="105"/>
        <end position="183"/>
    </location>
</feature>